<dbReference type="InterPro" id="IPR036726">
    <property type="entry name" value="GTP1_OBG_dom_sf"/>
</dbReference>
<organism evidence="4 5">
    <name type="scientific">Sutterella massiliensis</name>
    <dbReference type="NCBI Taxonomy" id="1816689"/>
    <lineage>
        <taxon>Bacteria</taxon>
        <taxon>Pseudomonadati</taxon>
        <taxon>Pseudomonadota</taxon>
        <taxon>Betaproteobacteria</taxon>
        <taxon>Burkholderiales</taxon>
        <taxon>Sutterellaceae</taxon>
        <taxon>Sutterella</taxon>
    </lineage>
</organism>
<reference evidence="4 5" key="1">
    <citation type="journal article" date="2021" name="Sci. Rep.">
        <title>The distribution of antibiotic resistance genes in chicken gut microbiota commensals.</title>
        <authorList>
            <person name="Juricova H."/>
            <person name="Matiasovicova J."/>
            <person name="Kubasova T."/>
            <person name="Cejkova D."/>
            <person name="Rychlik I."/>
        </authorList>
    </citation>
    <scope>NUCLEOTIDE SEQUENCE [LARGE SCALE GENOMIC DNA]</scope>
    <source>
        <strain evidence="4 5">An829</strain>
    </source>
</reference>
<sequence>HIKAGHGGDGGGDRSTGADGDDKYIEVPLGTVVKDKETGETLFEITEDGEKRVLCKGGKGGLGNWHFRSSTNQTPRYSQPG</sequence>
<gene>
    <name evidence="4" type="ORF">H6A60_13325</name>
</gene>
<evidence type="ECO:0000313" key="4">
    <source>
        <dbReference type="EMBL" id="MBM6705445.1"/>
    </source>
</evidence>
<proteinExistence type="predicted"/>
<feature type="domain" description="Obg" evidence="3">
    <location>
        <begin position="1"/>
        <end position="81"/>
    </location>
</feature>
<dbReference type="Gene3D" id="2.70.210.12">
    <property type="entry name" value="GTP1/OBG domain"/>
    <property type="match status" value="1"/>
</dbReference>
<dbReference type="SUPFAM" id="SSF82051">
    <property type="entry name" value="Obg GTP-binding protein N-terminal domain"/>
    <property type="match status" value="1"/>
</dbReference>
<feature type="non-terminal residue" evidence="4">
    <location>
        <position position="1"/>
    </location>
</feature>
<feature type="region of interest" description="Disordered" evidence="2">
    <location>
        <begin position="1"/>
        <end position="23"/>
    </location>
</feature>
<feature type="compositionally biased region" description="Gly residues" evidence="2">
    <location>
        <begin position="1"/>
        <end position="14"/>
    </location>
</feature>
<evidence type="ECO:0000259" key="3">
    <source>
        <dbReference type="PROSITE" id="PS51883"/>
    </source>
</evidence>
<dbReference type="Pfam" id="PF01018">
    <property type="entry name" value="GTP1_OBG"/>
    <property type="match status" value="1"/>
</dbReference>
<protein>
    <submittedName>
        <fullName evidence="4">GTPase ObgE</fullName>
    </submittedName>
</protein>
<dbReference type="PANTHER" id="PTHR11702">
    <property type="entry name" value="DEVELOPMENTALLY REGULATED GTP-BINDING PROTEIN-RELATED"/>
    <property type="match status" value="1"/>
</dbReference>
<comment type="caution">
    <text evidence="4">The sequence shown here is derived from an EMBL/GenBank/DDBJ whole genome shotgun (WGS) entry which is preliminary data.</text>
</comment>
<feature type="region of interest" description="Disordered" evidence="2">
    <location>
        <begin position="62"/>
        <end position="81"/>
    </location>
</feature>
<dbReference type="InterPro" id="IPR006169">
    <property type="entry name" value="GTP1_OBG_dom"/>
</dbReference>
<dbReference type="PANTHER" id="PTHR11702:SF31">
    <property type="entry name" value="MITOCHONDRIAL RIBOSOME-ASSOCIATED GTPASE 2"/>
    <property type="match status" value="1"/>
</dbReference>
<feature type="non-terminal residue" evidence="4">
    <location>
        <position position="81"/>
    </location>
</feature>
<feature type="compositionally biased region" description="Polar residues" evidence="2">
    <location>
        <begin position="67"/>
        <end position="81"/>
    </location>
</feature>
<keyword evidence="5" id="KW-1185">Reference proteome</keyword>
<accession>A0ABS2DXK7</accession>
<dbReference type="InterPro" id="IPR045086">
    <property type="entry name" value="OBG_GTPase"/>
</dbReference>
<evidence type="ECO:0000256" key="1">
    <source>
        <dbReference type="ARBA" id="ARBA00022801"/>
    </source>
</evidence>
<name>A0ABS2DXK7_9BURK</name>
<dbReference type="Proteomes" id="UP000715095">
    <property type="component" value="Unassembled WGS sequence"/>
</dbReference>
<evidence type="ECO:0000256" key="2">
    <source>
        <dbReference type="SAM" id="MobiDB-lite"/>
    </source>
</evidence>
<keyword evidence="1" id="KW-0378">Hydrolase</keyword>
<evidence type="ECO:0000313" key="5">
    <source>
        <dbReference type="Proteomes" id="UP000715095"/>
    </source>
</evidence>
<dbReference type="PROSITE" id="PS51883">
    <property type="entry name" value="OBG"/>
    <property type="match status" value="1"/>
</dbReference>
<dbReference type="EMBL" id="JACJJC010000519">
    <property type="protein sequence ID" value="MBM6705445.1"/>
    <property type="molecule type" value="Genomic_DNA"/>
</dbReference>